<dbReference type="GO" id="GO:0006355">
    <property type="term" value="P:regulation of DNA-templated transcription"/>
    <property type="evidence" value="ECO:0007669"/>
    <property type="project" value="InterPro"/>
</dbReference>
<dbReference type="NCBIfam" id="TIGR00229">
    <property type="entry name" value="sensory_box"/>
    <property type="match status" value="1"/>
</dbReference>
<evidence type="ECO:0000256" key="5">
    <source>
        <dbReference type="ARBA" id="ARBA00022741"/>
    </source>
</evidence>
<evidence type="ECO:0000256" key="8">
    <source>
        <dbReference type="ARBA" id="ARBA00023012"/>
    </source>
</evidence>
<dbReference type="CDD" id="cd00082">
    <property type="entry name" value="HisKA"/>
    <property type="match status" value="1"/>
</dbReference>
<dbReference type="PANTHER" id="PTHR43065">
    <property type="entry name" value="SENSOR HISTIDINE KINASE"/>
    <property type="match status" value="1"/>
</dbReference>
<feature type="domain" description="Histidine kinase" evidence="9">
    <location>
        <begin position="338"/>
        <end position="560"/>
    </location>
</feature>
<dbReference type="InterPro" id="IPR003661">
    <property type="entry name" value="HisK_dim/P_dom"/>
</dbReference>
<dbReference type="Pfam" id="PF02518">
    <property type="entry name" value="HATPase_c"/>
    <property type="match status" value="1"/>
</dbReference>
<keyword evidence="6" id="KW-0418">Kinase</keyword>
<protein>
    <recommendedName>
        <fullName evidence="2">histidine kinase</fullName>
        <ecNumber evidence="2">2.7.13.3</ecNumber>
    </recommendedName>
</protein>
<keyword evidence="5" id="KW-0547">Nucleotide-binding</keyword>
<evidence type="ECO:0000313" key="11">
    <source>
        <dbReference type="EMBL" id="MCC9630525.1"/>
    </source>
</evidence>
<comment type="caution">
    <text evidence="11">The sequence shown here is derived from an EMBL/GenBank/DDBJ whole genome shotgun (WGS) entry which is preliminary data.</text>
</comment>
<dbReference type="Gene3D" id="1.10.287.130">
    <property type="match status" value="1"/>
</dbReference>
<dbReference type="SUPFAM" id="SSF55781">
    <property type="entry name" value="GAF domain-like"/>
    <property type="match status" value="1"/>
</dbReference>
<organism evidence="11 12">
    <name type="scientific">Blastopirellula sediminis</name>
    <dbReference type="NCBI Taxonomy" id="2894196"/>
    <lineage>
        <taxon>Bacteria</taxon>
        <taxon>Pseudomonadati</taxon>
        <taxon>Planctomycetota</taxon>
        <taxon>Planctomycetia</taxon>
        <taxon>Pirellulales</taxon>
        <taxon>Pirellulaceae</taxon>
        <taxon>Blastopirellula</taxon>
    </lineage>
</organism>
<dbReference type="Pfam" id="PF00989">
    <property type="entry name" value="PAS"/>
    <property type="match status" value="1"/>
</dbReference>
<comment type="catalytic activity">
    <reaction evidence="1">
        <text>ATP + protein L-histidine = ADP + protein N-phospho-L-histidine.</text>
        <dbReference type="EC" id="2.7.13.3"/>
    </reaction>
</comment>
<dbReference type="GO" id="GO:0005524">
    <property type="term" value="F:ATP binding"/>
    <property type="evidence" value="ECO:0007669"/>
    <property type="project" value="UniProtKB-KW"/>
</dbReference>
<dbReference type="InterPro" id="IPR005467">
    <property type="entry name" value="His_kinase_dom"/>
</dbReference>
<dbReference type="EC" id="2.7.13.3" evidence="2"/>
<dbReference type="InterPro" id="IPR004358">
    <property type="entry name" value="Sig_transdc_His_kin-like_C"/>
</dbReference>
<keyword evidence="12" id="KW-1185">Reference proteome</keyword>
<dbReference type="InterPro" id="IPR035965">
    <property type="entry name" value="PAS-like_dom_sf"/>
</dbReference>
<dbReference type="RefSeq" id="WP_230221738.1">
    <property type="nucleotide sequence ID" value="NZ_JAJKFT010000010.1"/>
</dbReference>
<evidence type="ECO:0000256" key="3">
    <source>
        <dbReference type="ARBA" id="ARBA00022553"/>
    </source>
</evidence>
<evidence type="ECO:0000259" key="9">
    <source>
        <dbReference type="PROSITE" id="PS50109"/>
    </source>
</evidence>
<dbReference type="CDD" id="cd00130">
    <property type="entry name" value="PAS"/>
    <property type="match status" value="1"/>
</dbReference>
<feature type="domain" description="PAS" evidence="10">
    <location>
        <begin position="26"/>
        <end position="95"/>
    </location>
</feature>
<dbReference type="PANTHER" id="PTHR43065:SF46">
    <property type="entry name" value="C4-DICARBOXYLATE TRANSPORT SENSOR PROTEIN DCTB"/>
    <property type="match status" value="1"/>
</dbReference>
<sequence length="560" mass="60824">MMTTADPQTQFTPAAGFAQPPVISASDSQFSELLLSVPDAIVISDSAGRISLVNDQLCEIFQYAQDQLIGQSVEMLLPARYREGHVALRQAYMQNPLLRPMGQFREVLGLRSDGKEIPVEIRLRMFEGSNGMFVTSAVRDVSEIRMLHRIQADSNRMLELIASGESVEIVLSELEQCIKASSPDSCCAIVGWSESGGGIHNLLSSPETPGGESKTLGWWDVDHSRPLASAIKANQRTRLGEEAIEVIERFAFADSTKPFLDGWLEPIRNPHGSPLGAILVCRHKKRAPGEFEEEVVSAAAHLAGIVLERDLRAAEFTEKEEQLRQSQKLEAIGTLTGGIAHEFNNLLQVILGYSDCVMASFTPDDPRLDDMAKVVTATEDAVRLTGQLLTFGRRQKLEKSLVDLNQVARDVVAMLRPLVDANIEIIVNCDSSIPPILADVGQLRQVLFNLCLNAQDAIQDAGRIEIMTSARLATSPHDAPSGDAPSFLSVSIAVKDSGCGITKELKSKIFDPFFTTKEVGEGTGLGLAVVHGIVRDLNGTIEVESEPGEGATFLLTFPPA</sequence>
<reference evidence="11" key="1">
    <citation type="submission" date="2021-11" db="EMBL/GenBank/DDBJ databases">
        <title>Genome sequence.</title>
        <authorList>
            <person name="Sun Q."/>
        </authorList>
    </citation>
    <scope>NUCLEOTIDE SEQUENCE</scope>
    <source>
        <strain evidence="11">JC732</strain>
    </source>
</reference>
<keyword evidence="3" id="KW-0597">Phosphoprotein</keyword>
<dbReference type="PRINTS" id="PR00344">
    <property type="entry name" value="BCTRLSENSOR"/>
</dbReference>
<dbReference type="SUPFAM" id="SSF47384">
    <property type="entry name" value="Homodimeric domain of signal transducing histidine kinase"/>
    <property type="match status" value="1"/>
</dbReference>
<evidence type="ECO:0000313" key="12">
    <source>
        <dbReference type="Proteomes" id="UP001139103"/>
    </source>
</evidence>
<evidence type="ECO:0000259" key="10">
    <source>
        <dbReference type="PROSITE" id="PS50112"/>
    </source>
</evidence>
<keyword evidence="4" id="KW-0808">Transferase</keyword>
<dbReference type="Gene3D" id="3.30.450.20">
    <property type="entry name" value="PAS domain"/>
    <property type="match status" value="1"/>
</dbReference>
<dbReference type="InterPro" id="IPR036890">
    <property type="entry name" value="HATPase_C_sf"/>
</dbReference>
<dbReference type="Gene3D" id="3.30.565.10">
    <property type="entry name" value="Histidine kinase-like ATPase, C-terminal domain"/>
    <property type="match status" value="1"/>
</dbReference>
<dbReference type="SMART" id="SM00387">
    <property type="entry name" value="HATPase_c"/>
    <property type="match status" value="1"/>
</dbReference>
<evidence type="ECO:0000256" key="4">
    <source>
        <dbReference type="ARBA" id="ARBA00022679"/>
    </source>
</evidence>
<dbReference type="PROSITE" id="PS50112">
    <property type="entry name" value="PAS"/>
    <property type="match status" value="1"/>
</dbReference>
<dbReference type="PROSITE" id="PS50109">
    <property type="entry name" value="HIS_KIN"/>
    <property type="match status" value="1"/>
</dbReference>
<dbReference type="InterPro" id="IPR003594">
    <property type="entry name" value="HATPase_dom"/>
</dbReference>
<dbReference type="Proteomes" id="UP001139103">
    <property type="component" value="Unassembled WGS sequence"/>
</dbReference>
<keyword evidence="7" id="KW-0067">ATP-binding</keyword>
<dbReference type="GO" id="GO:0000155">
    <property type="term" value="F:phosphorelay sensor kinase activity"/>
    <property type="evidence" value="ECO:0007669"/>
    <property type="project" value="InterPro"/>
</dbReference>
<gene>
    <name evidence="11" type="ORF">LOC68_19185</name>
</gene>
<dbReference type="SUPFAM" id="SSF55785">
    <property type="entry name" value="PYP-like sensor domain (PAS domain)"/>
    <property type="match status" value="1"/>
</dbReference>
<name>A0A9X1MQH7_9BACT</name>
<evidence type="ECO:0000256" key="6">
    <source>
        <dbReference type="ARBA" id="ARBA00022777"/>
    </source>
</evidence>
<dbReference type="InterPro" id="IPR000014">
    <property type="entry name" value="PAS"/>
</dbReference>
<accession>A0A9X1MQH7</accession>
<dbReference type="AlphaFoldDB" id="A0A9X1MQH7"/>
<dbReference type="InterPro" id="IPR036097">
    <property type="entry name" value="HisK_dim/P_sf"/>
</dbReference>
<dbReference type="InterPro" id="IPR013767">
    <property type="entry name" value="PAS_fold"/>
</dbReference>
<evidence type="ECO:0000256" key="7">
    <source>
        <dbReference type="ARBA" id="ARBA00022840"/>
    </source>
</evidence>
<proteinExistence type="predicted"/>
<evidence type="ECO:0000256" key="1">
    <source>
        <dbReference type="ARBA" id="ARBA00000085"/>
    </source>
</evidence>
<dbReference type="SUPFAM" id="SSF55874">
    <property type="entry name" value="ATPase domain of HSP90 chaperone/DNA topoisomerase II/histidine kinase"/>
    <property type="match status" value="1"/>
</dbReference>
<dbReference type="EMBL" id="JAJKFT010000010">
    <property type="protein sequence ID" value="MCC9630525.1"/>
    <property type="molecule type" value="Genomic_DNA"/>
</dbReference>
<dbReference type="SMART" id="SM00388">
    <property type="entry name" value="HisKA"/>
    <property type="match status" value="1"/>
</dbReference>
<evidence type="ECO:0000256" key="2">
    <source>
        <dbReference type="ARBA" id="ARBA00012438"/>
    </source>
</evidence>
<dbReference type="SMART" id="SM00091">
    <property type="entry name" value="PAS"/>
    <property type="match status" value="1"/>
</dbReference>
<keyword evidence="8" id="KW-0902">Two-component regulatory system</keyword>